<dbReference type="Proteomes" id="UP001159042">
    <property type="component" value="Unassembled WGS sequence"/>
</dbReference>
<dbReference type="SMART" id="SM01330">
    <property type="entry name" value="Frizzled"/>
    <property type="match status" value="1"/>
</dbReference>
<keyword evidence="8 10" id="KW-1015">Disulfide bond</keyword>
<feature type="chain" id="PRO_5043417815" description="Frizzled-4" evidence="12">
    <location>
        <begin position="18"/>
        <end position="280"/>
    </location>
</feature>
<feature type="domain" description="G-protein coupled receptors family 2 profile 2" evidence="14">
    <location>
        <begin position="186"/>
        <end position="280"/>
    </location>
</feature>
<name>A0AAV8VS30_9CUCU</name>
<feature type="disulfide bond" evidence="10">
    <location>
        <begin position="100"/>
        <end position="124"/>
    </location>
</feature>
<keyword evidence="6 11" id="KW-1133">Transmembrane helix</keyword>
<evidence type="ECO:0000256" key="7">
    <source>
        <dbReference type="ARBA" id="ARBA00023136"/>
    </source>
</evidence>
<keyword evidence="3" id="KW-0217">Developmental protein</keyword>
<evidence type="ECO:0000313" key="16">
    <source>
        <dbReference type="Proteomes" id="UP001159042"/>
    </source>
</evidence>
<feature type="transmembrane region" description="Helical" evidence="11">
    <location>
        <begin position="259"/>
        <end position="279"/>
    </location>
</feature>
<evidence type="ECO:0000256" key="12">
    <source>
        <dbReference type="SAM" id="SignalP"/>
    </source>
</evidence>
<keyword evidence="5 12" id="KW-0732">Signal</keyword>
<feature type="disulfide bond" evidence="10">
    <location>
        <begin position="96"/>
        <end position="137"/>
    </location>
</feature>
<dbReference type="GO" id="GO:0035567">
    <property type="term" value="P:non-canonical Wnt signaling pathway"/>
    <property type="evidence" value="ECO:0007669"/>
    <property type="project" value="TreeGrafter"/>
</dbReference>
<feature type="disulfide bond" evidence="10">
    <location>
        <begin position="32"/>
        <end position="78"/>
    </location>
</feature>
<evidence type="ECO:0000256" key="8">
    <source>
        <dbReference type="ARBA" id="ARBA00023157"/>
    </source>
</evidence>
<dbReference type="PANTHER" id="PTHR11309:SF23">
    <property type="entry name" value="FRIZZLED-4"/>
    <property type="match status" value="1"/>
</dbReference>
<dbReference type="Gene3D" id="1.20.1070.10">
    <property type="entry name" value="Rhodopsin 7-helix transmembrane proteins"/>
    <property type="match status" value="1"/>
</dbReference>
<evidence type="ECO:0000256" key="11">
    <source>
        <dbReference type="SAM" id="Phobius"/>
    </source>
</evidence>
<feature type="transmembrane region" description="Helical" evidence="11">
    <location>
        <begin position="223"/>
        <end position="239"/>
    </location>
</feature>
<evidence type="ECO:0000256" key="6">
    <source>
        <dbReference type="ARBA" id="ARBA00022989"/>
    </source>
</evidence>
<keyword evidence="7 11" id="KW-0472">Membrane</keyword>
<evidence type="ECO:0000256" key="2">
    <source>
        <dbReference type="ARBA" id="ARBA00008077"/>
    </source>
</evidence>
<dbReference type="Pfam" id="PF01534">
    <property type="entry name" value="Frizzled"/>
    <property type="match status" value="1"/>
</dbReference>
<dbReference type="GO" id="GO:0005886">
    <property type="term" value="C:plasma membrane"/>
    <property type="evidence" value="ECO:0007669"/>
    <property type="project" value="TreeGrafter"/>
</dbReference>
<dbReference type="Gene3D" id="1.10.2000.10">
    <property type="entry name" value="Frizzled cysteine-rich domain"/>
    <property type="match status" value="1"/>
</dbReference>
<dbReference type="PROSITE" id="PS50038">
    <property type="entry name" value="FZ"/>
    <property type="match status" value="1"/>
</dbReference>
<dbReference type="GO" id="GO:0017147">
    <property type="term" value="F:Wnt-protein binding"/>
    <property type="evidence" value="ECO:0007669"/>
    <property type="project" value="TreeGrafter"/>
</dbReference>
<dbReference type="InterPro" id="IPR015526">
    <property type="entry name" value="Frizzled/SFRP"/>
</dbReference>
<keyword evidence="16" id="KW-1185">Reference proteome</keyword>
<feature type="signal peptide" evidence="12">
    <location>
        <begin position="1"/>
        <end position="17"/>
    </location>
</feature>
<evidence type="ECO:0000256" key="9">
    <source>
        <dbReference type="ARBA" id="ARBA00023170"/>
    </source>
</evidence>
<evidence type="ECO:0000259" key="14">
    <source>
        <dbReference type="PROSITE" id="PS50261"/>
    </source>
</evidence>
<dbReference type="SMART" id="SM00063">
    <property type="entry name" value="FRI"/>
    <property type="match status" value="1"/>
</dbReference>
<dbReference type="GO" id="GO:0060070">
    <property type="term" value="P:canonical Wnt signaling pathway"/>
    <property type="evidence" value="ECO:0007669"/>
    <property type="project" value="TreeGrafter"/>
</dbReference>
<dbReference type="InterPro" id="IPR020067">
    <property type="entry name" value="Frizzled_dom"/>
</dbReference>
<feature type="transmembrane region" description="Helical" evidence="11">
    <location>
        <begin position="191"/>
        <end position="211"/>
    </location>
</feature>
<dbReference type="PANTHER" id="PTHR11309">
    <property type="entry name" value="FRIZZLED"/>
    <property type="match status" value="1"/>
</dbReference>
<protein>
    <recommendedName>
        <fullName evidence="17">Frizzled-4</fullName>
    </recommendedName>
</protein>
<feature type="domain" description="FZ" evidence="13">
    <location>
        <begin position="24"/>
        <end position="140"/>
    </location>
</feature>
<feature type="disulfide bond" evidence="10">
    <location>
        <begin position="24"/>
        <end position="85"/>
    </location>
</feature>
<evidence type="ECO:0000256" key="5">
    <source>
        <dbReference type="ARBA" id="ARBA00022729"/>
    </source>
</evidence>
<evidence type="ECO:0000256" key="3">
    <source>
        <dbReference type="ARBA" id="ARBA00022473"/>
    </source>
</evidence>
<comment type="subcellular location">
    <subcellularLocation>
        <location evidence="1">Membrane</location>
        <topology evidence="1">Multi-pass membrane protein</topology>
    </subcellularLocation>
</comment>
<evidence type="ECO:0008006" key="17">
    <source>
        <dbReference type="Google" id="ProtNLM"/>
    </source>
</evidence>
<dbReference type="InterPro" id="IPR017981">
    <property type="entry name" value="GPCR_2-like_7TM"/>
</dbReference>
<reference evidence="15 16" key="1">
    <citation type="journal article" date="2023" name="Insect Mol. Biol.">
        <title>Genome sequencing provides insights into the evolution of gene families encoding plant cell wall-degrading enzymes in longhorned beetles.</title>
        <authorList>
            <person name="Shin N.R."/>
            <person name="Okamura Y."/>
            <person name="Kirsch R."/>
            <person name="Pauchet Y."/>
        </authorList>
    </citation>
    <scope>NUCLEOTIDE SEQUENCE [LARGE SCALE GENOMIC DNA]</scope>
    <source>
        <strain evidence="15">EAD_L_NR</strain>
    </source>
</reference>
<evidence type="ECO:0000256" key="1">
    <source>
        <dbReference type="ARBA" id="ARBA00004141"/>
    </source>
</evidence>
<dbReference type="Pfam" id="PF01392">
    <property type="entry name" value="Fz"/>
    <property type="match status" value="1"/>
</dbReference>
<comment type="caution">
    <text evidence="15">The sequence shown here is derived from an EMBL/GenBank/DDBJ whole genome shotgun (WGS) entry which is preliminary data.</text>
</comment>
<dbReference type="SUPFAM" id="SSF63501">
    <property type="entry name" value="Frizzled cysteine-rich domain"/>
    <property type="match status" value="1"/>
</dbReference>
<dbReference type="AlphaFoldDB" id="A0AAV8VS30"/>
<dbReference type="GO" id="GO:0042813">
    <property type="term" value="F:Wnt receptor activity"/>
    <property type="evidence" value="ECO:0007669"/>
    <property type="project" value="TreeGrafter"/>
</dbReference>
<accession>A0AAV8VS30</accession>
<dbReference type="EMBL" id="JANEYG010000039">
    <property type="protein sequence ID" value="KAJ8916829.1"/>
    <property type="molecule type" value="Genomic_DNA"/>
</dbReference>
<dbReference type="FunFam" id="1.10.2000.10:FF:000008">
    <property type="entry name" value="Frizzled receptor 4"/>
    <property type="match status" value="1"/>
</dbReference>
<comment type="similarity">
    <text evidence="2">Belongs to the G-protein coupled receptor Fz/Smo family.</text>
</comment>
<dbReference type="PROSITE" id="PS50261">
    <property type="entry name" value="G_PROTEIN_RECEP_F2_4"/>
    <property type="match status" value="1"/>
</dbReference>
<dbReference type="InterPro" id="IPR000539">
    <property type="entry name" value="Frizzled/Smoothened_7TM"/>
</dbReference>
<organism evidence="15 16">
    <name type="scientific">Exocentrus adspersus</name>
    <dbReference type="NCBI Taxonomy" id="1586481"/>
    <lineage>
        <taxon>Eukaryota</taxon>
        <taxon>Metazoa</taxon>
        <taxon>Ecdysozoa</taxon>
        <taxon>Arthropoda</taxon>
        <taxon>Hexapoda</taxon>
        <taxon>Insecta</taxon>
        <taxon>Pterygota</taxon>
        <taxon>Neoptera</taxon>
        <taxon>Endopterygota</taxon>
        <taxon>Coleoptera</taxon>
        <taxon>Polyphaga</taxon>
        <taxon>Cucujiformia</taxon>
        <taxon>Chrysomeloidea</taxon>
        <taxon>Cerambycidae</taxon>
        <taxon>Lamiinae</taxon>
        <taxon>Acanthocinini</taxon>
        <taxon>Exocentrus</taxon>
    </lineage>
</organism>
<evidence type="ECO:0000259" key="13">
    <source>
        <dbReference type="PROSITE" id="PS50038"/>
    </source>
</evidence>
<evidence type="ECO:0000256" key="4">
    <source>
        <dbReference type="ARBA" id="ARBA00022692"/>
    </source>
</evidence>
<evidence type="ECO:0000256" key="10">
    <source>
        <dbReference type="PROSITE-ProRule" id="PRU00090"/>
    </source>
</evidence>
<sequence length="280" mass="30894">MMFLLLLFVFLWDVSVSEPLLRTCEPIRVEMCTGLGYNMTGMPNLGGNDIQQEADYNLKSFSPLIQYGCSQHLKLFLCSVYVPMCTEKVANPIGPCRGLCESVRSRCYPVLQGFGFPWPDALNCSRFPVENNHEHMCMEGPKDKIDVRAPVDPAVQKFDCGPQHVKGNGGCSPPCDSNLLFDESEKKFAEVWVTVWALICLVTSLGAALTLTIGGGRVKARPLVSLALCYVLVSAGWALRMFSGRMSGSCPRMPEDGLSNVNCAFVFLLLYYFGMAANAW</sequence>
<keyword evidence="4 11" id="KW-0812">Transmembrane</keyword>
<proteinExistence type="inferred from homology"/>
<gene>
    <name evidence="15" type="ORF">NQ315_005836</name>
</gene>
<dbReference type="PRINTS" id="PR00489">
    <property type="entry name" value="FRIZZLED"/>
</dbReference>
<evidence type="ECO:0000313" key="15">
    <source>
        <dbReference type="EMBL" id="KAJ8916829.1"/>
    </source>
</evidence>
<feature type="disulfide bond" evidence="10">
    <location>
        <begin position="69"/>
        <end position="107"/>
    </location>
</feature>
<keyword evidence="9" id="KW-0675">Receptor</keyword>
<dbReference type="InterPro" id="IPR036790">
    <property type="entry name" value="Frizzled_dom_sf"/>
</dbReference>